<dbReference type="EMBL" id="BLAU01000001">
    <property type="protein sequence ID" value="GET21032.1"/>
    <property type="molecule type" value="Genomic_DNA"/>
</dbReference>
<keyword evidence="1" id="KW-0732">Signal</keyword>
<name>A0ABQ0ZHW9_9BACT</name>
<dbReference type="PROSITE" id="PS51257">
    <property type="entry name" value="PROKAR_LIPOPROTEIN"/>
    <property type="match status" value="1"/>
</dbReference>
<dbReference type="Pfam" id="PF00144">
    <property type="entry name" value="Beta-lactamase"/>
    <property type="match status" value="1"/>
</dbReference>
<evidence type="ECO:0000256" key="1">
    <source>
        <dbReference type="SAM" id="SignalP"/>
    </source>
</evidence>
<keyword evidence="4" id="KW-1185">Reference proteome</keyword>
<dbReference type="InterPro" id="IPR001466">
    <property type="entry name" value="Beta-lactam-related"/>
</dbReference>
<evidence type="ECO:0000259" key="2">
    <source>
        <dbReference type="Pfam" id="PF00144"/>
    </source>
</evidence>
<feature type="domain" description="Beta-lactamase-related" evidence="2">
    <location>
        <begin position="55"/>
        <end position="377"/>
    </location>
</feature>
<evidence type="ECO:0000313" key="3">
    <source>
        <dbReference type="EMBL" id="GET21032.1"/>
    </source>
</evidence>
<proteinExistence type="predicted"/>
<dbReference type="SUPFAM" id="SSF56601">
    <property type="entry name" value="beta-lactamase/transpeptidase-like"/>
    <property type="match status" value="1"/>
</dbReference>
<reference evidence="3 4" key="1">
    <citation type="submission" date="2019-10" db="EMBL/GenBank/DDBJ databases">
        <title>Prolixibacter strains distinguished by the presence of nitrate reductase genes were adept at nitrate-dependent anaerobic corrosion of metallic iron and carbon steel.</title>
        <authorList>
            <person name="Iino T."/>
            <person name="Shono N."/>
            <person name="Ito K."/>
            <person name="Nakamura R."/>
            <person name="Sueoka K."/>
            <person name="Harayama S."/>
            <person name="Ohkuma M."/>
        </authorList>
    </citation>
    <scope>NUCLEOTIDE SEQUENCE [LARGE SCALE GENOMIC DNA]</scope>
    <source>
        <strain evidence="3 4">MIC1-1</strain>
    </source>
</reference>
<feature type="chain" id="PRO_5045358522" description="Beta-lactamase-related domain-containing protein" evidence="1">
    <location>
        <begin position="21"/>
        <end position="385"/>
    </location>
</feature>
<dbReference type="InterPro" id="IPR012338">
    <property type="entry name" value="Beta-lactam/transpept-like"/>
</dbReference>
<dbReference type="Proteomes" id="UP000396862">
    <property type="component" value="Unassembled WGS sequence"/>
</dbReference>
<gene>
    <name evidence="3" type="ORF">JCM18694_12780</name>
</gene>
<accession>A0ABQ0ZHW9</accession>
<sequence>MPMKKTKNRLLGVLILFLLAGCLPKENRTTQDTHLQVGKIDSLFTSRYQQDLFHGGVVISHNGKVIYENYLGIADRSWNIPVTKDVKFDIASLNKSMISALVLKAVEEGKLSLNDKLFDLLKDFSYEGIFDPKITLSNMLSHTSGLPDYDQIPEELRRNQFRKFKRMRFTNEEYVNFISKIKPVNEPGKQFYYSNFAYHLVAIILEETYHMPFSQILKEKLTRPLGLKHAVSVSKNDQIIKHLAKGYNYDEKTGKWLQNPFIDLSLGRRIFSTASDLNRWAQVMDNPGYLNKHSLELMKTNHLVGISKHVSYGYGWVVVDADNKSEMGNLGIEKPYIIHGGSTDGYRAMLININRGEYVISFLSNVGDRTGEMELAKQIVNLLTK</sequence>
<evidence type="ECO:0000313" key="4">
    <source>
        <dbReference type="Proteomes" id="UP000396862"/>
    </source>
</evidence>
<dbReference type="PANTHER" id="PTHR46825:SF8">
    <property type="entry name" value="BETA-LACTAMASE-RELATED"/>
    <property type="match status" value="1"/>
</dbReference>
<dbReference type="PANTHER" id="PTHR46825">
    <property type="entry name" value="D-ALANYL-D-ALANINE-CARBOXYPEPTIDASE/ENDOPEPTIDASE AMPH"/>
    <property type="match status" value="1"/>
</dbReference>
<organism evidence="3 4">
    <name type="scientific">Prolixibacter denitrificans</name>
    <dbReference type="NCBI Taxonomy" id="1541063"/>
    <lineage>
        <taxon>Bacteria</taxon>
        <taxon>Pseudomonadati</taxon>
        <taxon>Bacteroidota</taxon>
        <taxon>Bacteroidia</taxon>
        <taxon>Marinilabiliales</taxon>
        <taxon>Prolixibacteraceae</taxon>
        <taxon>Prolixibacter</taxon>
    </lineage>
</organism>
<protein>
    <recommendedName>
        <fullName evidence="2">Beta-lactamase-related domain-containing protein</fullName>
    </recommendedName>
</protein>
<dbReference type="Gene3D" id="3.40.710.10">
    <property type="entry name" value="DD-peptidase/beta-lactamase superfamily"/>
    <property type="match status" value="1"/>
</dbReference>
<feature type="signal peptide" evidence="1">
    <location>
        <begin position="1"/>
        <end position="20"/>
    </location>
</feature>
<comment type="caution">
    <text evidence="3">The sequence shown here is derived from an EMBL/GenBank/DDBJ whole genome shotgun (WGS) entry which is preliminary data.</text>
</comment>
<dbReference type="InterPro" id="IPR050491">
    <property type="entry name" value="AmpC-like"/>
</dbReference>